<evidence type="ECO:0000313" key="3">
    <source>
        <dbReference type="Proteomes" id="UP001066276"/>
    </source>
</evidence>
<feature type="compositionally biased region" description="Basic and acidic residues" evidence="1">
    <location>
        <begin position="115"/>
        <end position="133"/>
    </location>
</feature>
<sequence>MSNARGVREQCRSYFTAKRIVEYAVSRVCVSEKGVSHILLARPLVREFTRVNLRVTAVGLHSAGSVEKCPWRTLTGGDPTTAKYFWGQEDMERSEAGKEPKDSERSEMGEETEDVERSEGSKETEGAERNKGSEEEEDAENSERSEAE</sequence>
<accession>A0AAV7LFH4</accession>
<dbReference type="EMBL" id="JANPWB010000015">
    <property type="protein sequence ID" value="KAJ1090360.1"/>
    <property type="molecule type" value="Genomic_DNA"/>
</dbReference>
<protein>
    <submittedName>
        <fullName evidence="2">Uncharacterized protein</fullName>
    </submittedName>
</protein>
<gene>
    <name evidence="2" type="ORF">NDU88_003493</name>
</gene>
<dbReference type="AlphaFoldDB" id="A0AAV7LFH4"/>
<reference evidence="2" key="1">
    <citation type="journal article" date="2022" name="bioRxiv">
        <title>Sequencing and chromosome-scale assembly of the giantPleurodeles waltlgenome.</title>
        <authorList>
            <person name="Brown T."/>
            <person name="Elewa A."/>
            <person name="Iarovenko S."/>
            <person name="Subramanian E."/>
            <person name="Araus A.J."/>
            <person name="Petzold A."/>
            <person name="Susuki M."/>
            <person name="Suzuki K.-i.T."/>
            <person name="Hayashi T."/>
            <person name="Toyoda A."/>
            <person name="Oliveira C."/>
            <person name="Osipova E."/>
            <person name="Leigh N.D."/>
            <person name="Simon A."/>
            <person name="Yun M.H."/>
        </authorList>
    </citation>
    <scope>NUCLEOTIDE SEQUENCE</scope>
    <source>
        <strain evidence="2">20211129_DDA</strain>
        <tissue evidence="2">Liver</tissue>
    </source>
</reference>
<evidence type="ECO:0000313" key="2">
    <source>
        <dbReference type="EMBL" id="KAJ1090360.1"/>
    </source>
</evidence>
<dbReference type="Proteomes" id="UP001066276">
    <property type="component" value="Chromosome 11"/>
</dbReference>
<feature type="compositionally biased region" description="Basic and acidic residues" evidence="1">
    <location>
        <begin position="90"/>
        <end position="108"/>
    </location>
</feature>
<evidence type="ECO:0000256" key="1">
    <source>
        <dbReference type="SAM" id="MobiDB-lite"/>
    </source>
</evidence>
<name>A0AAV7LFH4_PLEWA</name>
<proteinExistence type="predicted"/>
<feature type="region of interest" description="Disordered" evidence="1">
    <location>
        <begin position="71"/>
        <end position="148"/>
    </location>
</feature>
<comment type="caution">
    <text evidence="2">The sequence shown here is derived from an EMBL/GenBank/DDBJ whole genome shotgun (WGS) entry which is preliminary data.</text>
</comment>
<keyword evidence="3" id="KW-1185">Reference proteome</keyword>
<organism evidence="2 3">
    <name type="scientific">Pleurodeles waltl</name>
    <name type="common">Iberian ribbed newt</name>
    <dbReference type="NCBI Taxonomy" id="8319"/>
    <lineage>
        <taxon>Eukaryota</taxon>
        <taxon>Metazoa</taxon>
        <taxon>Chordata</taxon>
        <taxon>Craniata</taxon>
        <taxon>Vertebrata</taxon>
        <taxon>Euteleostomi</taxon>
        <taxon>Amphibia</taxon>
        <taxon>Batrachia</taxon>
        <taxon>Caudata</taxon>
        <taxon>Salamandroidea</taxon>
        <taxon>Salamandridae</taxon>
        <taxon>Pleurodelinae</taxon>
        <taxon>Pleurodeles</taxon>
    </lineage>
</organism>